<dbReference type="eggNOG" id="ENOG50331B7">
    <property type="taxonomic scope" value="Bacteria"/>
</dbReference>
<reference evidence="2 3" key="1">
    <citation type="submission" date="2014-03" db="EMBL/GenBank/DDBJ databases">
        <title>Whole genome sequence of Novosphingobium resinovorum KF1.</title>
        <authorList>
            <person name="Gan H.M."/>
            <person name="Gan H.Y."/>
            <person name="Chew T.H."/>
            <person name="Savka M.A."/>
        </authorList>
    </citation>
    <scope>NUCLEOTIDE SEQUENCE [LARGE SCALE GENOMIC DNA]</scope>
    <source>
        <strain evidence="2 3">KF1</strain>
    </source>
</reference>
<dbReference type="PATRIC" id="fig|158500.4.peg.5846"/>
<name>A0A031IYJ7_9SPHN</name>
<evidence type="ECO:0000313" key="3">
    <source>
        <dbReference type="Proteomes" id="UP000024329"/>
    </source>
</evidence>
<feature type="signal peptide" evidence="1">
    <location>
        <begin position="1"/>
        <end position="21"/>
    </location>
</feature>
<organism evidence="2 3">
    <name type="scientific">Novosphingobium resinovorum</name>
    <dbReference type="NCBI Taxonomy" id="158500"/>
    <lineage>
        <taxon>Bacteria</taxon>
        <taxon>Pseudomonadati</taxon>
        <taxon>Pseudomonadota</taxon>
        <taxon>Alphaproteobacteria</taxon>
        <taxon>Sphingomonadales</taxon>
        <taxon>Sphingomonadaceae</taxon>
        <taxon>Novosphingobium</taxon>
    </lineage>
</organism>
<evidence type="ECO:0000256" key="1">
    <source>
        <dbReference type="SAM" id="SignalP"/>
    </source>
</evidence>
<dbReference type="RefSeq" id="WP_051587266.1">
    <property type="nucleotide sequence ID" value="NZ_JFYZ01000102.1"/>
</dbReference>
<gene>
    <name evidence="2" type="ORF">BV97_05773</name>
</gene>
<protein>
    <submittedName>
        <fullName evidence="2">Uncharacterized protein</fullName>
    </submittedName>
</protein>
<evidence type="ECO:0000313" key="2">
    <source>
        <dbReference type="EMBL" id="EZP66102.1"/>
    </source>
</evidence>
<proteinExistence type="predicted"/>
<sequence>MRTIYKLALPCAALIAHPVAAQTAAPVAPVQAVVAPAATIMPAAQPDIMRAGLAVALVTREELTTKKKKLRVGQRFQMEVAENITQNGVVVIPSGTPAIGEITEVRNKGMWGKSGYIGARVVSLNLNGRNVRLSGTFDDKGVTGTGGVVAAIALIPVAGFFTTGTSAFIASGSGVKGFLDEDLAFQAVQPQVISVPAAVPAVTPAPAVAPAVLTTASVTK</sequence>
<accession>A0A031IYJ7</accession>
<dbReference type="EMBL" id="JFYZ01000102">
    <property type="protein sequence ID" value="EZP66102.1"/>
    <property type="molecule type" value="Genomic_DNA"/>
</dbReference>
<feature type="chain" id="PRO_5001556253" evidence="1">
    <location>
        <begin position="22"/>
        <end position="220"/>
    </location>
</feature>
<keyword evidence="1" id="KW-0732">Signal</keyword>
<dbReference type="Proteomes" id="UP000024329">
    <property type="component" value="Unassembled WGS sequence"/>
</dbReference>
<dbReference type="AlphaFoldDB" id="A0A031IYJ7"/>
<comment type="caution">
    <text evidence="2">The sequence shown here is derived from an EMBL/GenBank/DDBJ whole genome shotgun (WGS) entry which is preliminary data.</text>
</comment>